<gene>
    <name evidence="10" type="ORF">CYMTET_24088</name>
</gene>
<evidence type="ECO:0000256" key="8">
    <source>
        <dbReference type="PROSITE-ProRule" id="PRU00282"/>
    </source>
</evidence>
<dbReference type="GO" id="GO:0055085">
    <property type="term" value="P:transmembrane transport"/>
    <property type="evidence" value="ECO:0007669"/>
    <property type="project" value="InterPro"/>
</dbReference>
<evidence type="ECO:0000256" key="9">
    <source>
        <dbReference type="RuleBase" id="RU000488"/>
    </source>
</evidence>
<dbReference type="Pfam" id="PF00153">
    <property type="entry name" value="Mito_carr"/>
    <property type="match status" value="3"/>
</dbReference>
<name>A0AAE0L092_9CHLO</name>
<proteinExistence type="inferred from homology"/>
<dbReference type="Proteomes" id="UP001190700">
    <property type="component" value="Unassembled WGS sequence"/>
</dbReference>
<dbReference type="EMBL" id="LGRX02012461">
    <property type="protein sequence ID" value="KAK3267348.1"/>
    <property type="molecule type" value="Genomic_DNA"/>
</dbReference>
<comment type="caution">
    <text evidence="10">The sequence shown here is derived from an EMBL/GenBank/DDBJ whole genome shotgun (WGS) entry which is preliminary data.</text>
</comment>
<keyword evidence="5" id="KW-0677">Repeat</keyword>
<reference evidence="10 11" key="1">
    <citation type="journal article" date="2015" name="Genome Biol. Evol.">
        <title>Comparative Genomics of a Bacterivorous Green Alga Reveals Evolutionary Causalities and Consequences of Phago-Mixotrophic Mode of Nutrition.</title>
        <authorList>
            <person name="Burns J.A."/>
            <person name="Paasch A."/>
            <person name="Narechania A."/>
            <person name="Kim E."/>
        </authorList>
    </citation>
    <scope>NUCLEOTIDE SEQUENCE [LARGE SCALE GENOMIC DNA]</scope>
    <source>
        <strain evidence="10 11">PLY_AMNH</strain>
    </source>
</reference>
<dbReference type="PROSITE" id="PS50920">
    <property type="entry name" value="SOLCAR"/>
    <property type="match status" value="3"/>
</dbReference>
<dbReference type="PANTHER" id="PTHR45618">
    <property type="entry name" value="MITOCHONDRIAL DICARBOXYLATE CARRIER-RELATED"/>
    <property type="match status" value="1"/>
</dbReference>
<evidence type="ECO:0000256" key="5">
    <source>
        <dbReference type="ARBA" id="ARBA00022737"/>
    </source>
</evidence>
<dbReference type="GO" id="GO:0016020">
    <property type="term" value="C:membrane"/>
    <property type="evidence" value="ECO:0007669"/>
    <property type="project" value="UniProtKB-SubCell"/>
</dbReference>
<keyword evidence="6" id="KW-1133">Transmembrane helix</keyword>
<keyword evidence="11" id="KW-1185">Reference proteome</keyword>
<dbReference type="PRINTS" id="PR00926">
    <property type="entry name" value="MITOCARRIER"/>
</dbReference>
<evidence type="ECO:0000256" key="4">
    <source>
        <dbReference type="ARBA" id="ARBA00022692"/>
    </source>
</evidence>
<keyword evidence="7 8" id="KW-0472">Membrane</keyword>
<dbReference type="InterPro" id="IPR023395">
    <property type="entry name" value="MCP_dom_sf"/>
</dbReference>
<accession>A0AAE0L092</accession>
<dbReference type="InterPro" id="IPR002067">
    <property type="entry name" value="MCP"/>
</dbReference>
<keyword evidence="4 8" id="KW-0812">Transmembrane</keyword>
<evidence type="ECO:0000256" key="6">
    <source>
        <dbReference type="ARBA" id="ARBA00022989"/>
    </source>
</evidence>
<dbReference type="SUPFAM" id="SSF103506">
    <property type="entry name" value="Mitochondrial carrier"/>
    <property type="match status" value="1"/>
</dbReference>
<evidence type="ECO:0000256" key="1">
    <source>
        <dbReference type="ARBA" id="ARBA00004141"/>
    </source>
</evidence>
<organism evidence="10 11">
    <name type="scientific">Cymbomonas tetramitiformis</name>
    <dbReference type="NCBI Taxonomy" id="36881"/>
    <lineage>
        <taxon>Eukaryota</taxon>
        <taxon>Viridiplantae</taxon>
        <taxon>Chlorophyta</taxon>
        <taxon>Pyramimonadophyceae</taxon>
        <taxon>Pyramimonadales</taxon>
        <taxon>Pyramimonadaceae</taxon>
        <taxon>Cymbomonas</taxon>
    </lineage>
</organism>
<evidence type="ECO:0000313" key="11">
    <source>
        <dbReference type="Proteomes" id="UP001190700"/>
    </source>
</evidence>
<evidence type="ECO:0000256" key="3">
    <source>
        <dbReference type="ARBA" id="ARBA00022448"/>
    </source>
</evidence>
<dbReference type="Gene3D" id="1.50.40.10">
    <property type="entry name" value="Mitochondrial carrier domain"/>
    <property type="match status" value="1"/>
</dbReference>
<feature type="repeat" description="Solcar" evidence="8">
    <location>
        <begin position="81"/>
        <end position="165"/>
    </location>
</feature>
<protein>
    <submittedName>
        <fullName evidence="10">Uncharacterized protein</fullName>
    </submittedName>
</protein>
<dbReference type="InterPro" id="IPR018108">
    <property type="entry name" value="MCP_transmembrane"/>
</dbReference>
<evidence type="ECO:0000256" key="2">
    <source>
        <dbReference type="ARBA" id="ARBA00006375"/>
    </source>
</evidence>
<comment type="subcellular location">
    <subcellularLocation>
        <location evidence="1">Membrane</location>
        <topology evidence="1">Multi-pass membrane protein</topology>
    </subcellularLocation>
</comment>
<comment type="similarity">
    <text evidence="2 9">Belongs to the mitochondrial carrier (TC 2.A.29) family.</text>
</comment>
<feature type="repeat" description="Solcar" evidence="8">
    <location>
        <begin position="1"/>
        <end position="72"/>
    </location>
</feature>
<feature type="repeat" description="Solcar" evidence="8">
    <location>
        <begin position="174"/>
        <end position="266"/>
    </location>
</feature>
<dbReference type="InterPro" id="IPR050391">
    <property type="entry name" value="Mito_Metabolite_Transporter"/>
</dbReference>
<dbReference type="AlphaFoldDB" id="A0AAE0L092"/>
<sequence length="288" mass="30859">MPCTGDFTAFPADTLKVRMQNAGGRAGISQTCYAVWQSGGIRAVYSGVNASIFRQFTYGGLRLSLYQPIRDALAGRDNKTPSAGLQILAGGASGAIASAICTPADVVKLRLQAGSAHYRGVGHALYTIASTEGIPKLWRGVGPTSTRAAVVAGVELGCYDFFKTRAMHLYAVDDGPLLHMGSAVVSTLVAVSVSFPIDVAKTRMINQSVGIKDPSAVVYRNMLDCVLRTATERGFLGLYQGVSASFLRQLVCNVVTFMSYEQLKNELWIEGWRGDVWTGKIAAVLQTY</sequence>
<keyword evidence="3 9" id="KW-0813">Transport</keyword>
<evidence type="ECO:0000256" key="7">
    <source>
        <dbReference type="ARBA" id="ARBA00023136"/>
    </source>
</evidence>
<evidence type="ECO:0000313" key="10">
    <source>
        <dbReference type="EMBL" id="KAK3267348.1"/>
    </source>
</evidence>